<comment type="caution">
    <text evidence="4">The sequence shown here is derived from an EMBL/GenBank/DDBJ whole genome shotgun (WGS) entry which is preliminary data.</text>
</comment>
<feature type="repeat" description="TPR" evidence="3">
    <location>
        <begin position="112"/>
        <end position="145"/>
    </location>
</feature>
<dbReference type="Proteomes" id="UP000886042">
    <property type="component" value="Unassembled WGS sequence"/>
</dbReference>
<dbReference type="SUPFAM" id="SSF48452">
    <property type="entry name" value="TPR-like"/>
    <property type="match status" value="1"/>
</dbReference>
<accession>A0A7C3C174</accession>
<evidence type="ECO:0000256" key="1">
    <source>
        <dbReference type="ARBA" id="ARBA00022737"/>
    </source>
</evidence>
<dbReference type="PANTHER" id="PTHR44858">
    <property type="entry name" value="TETRATRICOPEPTIDE REPEAT PROTEIN 6"/>
    <property type="match status" value="1"/>
</dbReference>
<dbReference type="InterPro" id="IPR019734">
    <property type="entry name" value="TPR_rpt"/>
</dbReference>
<organism evidence="4">
    <name type="scientific">Hellea balneolensis</name>
    <dbReference type="NCBI Taxonomy" id="287478"/>
    <lineage>
        <taxon>Bacteria</taxon>
        <taxon>Pseudomonadati</taxon>
        <taxon>Pseudomonadota</taxon>
        <taxon>Alphaproteobacteria</taxon>
        <taxon>Maricaulales</taxon>
        <taxon>Robiginitomaculaceae</taxon>
        <taxon>Hellea</taxon>
    </lineage>
</organism>
<dbReference type="InterPro" id="IPR011990">
    <property type="entry name" value="TPR-like_helical_dom_sf"/>
</dbReference>
<proteinExistence type="predicted"/>
<protein>
    <submittedName>
        <fullName evidence="4">Tetratricopeptide repeat protein</fullName>
    </submittedName>
</protein>
<dbReference type="AlphaFoldDB" id="A0A7C3C174"/>
<keyword evidence="1" id="KW-0677">Repeat</keyword>
<feature type="non-terminal residue" evidence="4">
    <location>
        <position position="236"/>
    </location>
</feature>
<evidence type="ECO:0000256" key="3">
    <source>
        <dbReference type="PROSITE-ProRule" id="PRU00339"/>
    </source>
</evidence>
<gene>
    <name evidence="4" type="ORF">ENJ46_03175</name>
</gene>
<reference evidence="4" key="1">
    <citation type="journal article" date="2020" name="mSystems">
        <title>Genome- and Community-Level Interaction Insights into Carbon Utilization and Element Cycling Functions of Hydrothermarchaeota in Hydrothermal Sediment.</title>
        <authorList>
            <person name="Zhou Z."/>
            <person name="Liu Y."/>
            <person name="Xu W."/>
            <person name="Pan J."/>
            <person name="Luo Z.H."/>
            <person name="Li M."/>
        </authorList>
    </citation>
    <scope>NUCLEOTIDE SEQUENCE [LARGE SCALE GENOMIC DNA]</scope>
    <source>
        <strain evidence="4">HyVt-489</strain>
    </source>
</reference>
<dbReference type="Pfam" id="PF14559">
    <property type="entry name" value="TPR_19"/>
    <property type="match status" value="1"/>
</dbReference>
<evidence type="ECO:0000313" key="4">
    <source>
        <dbReference type="EMBL" id="HFB54902.1"/>
    </source>
</evidence>
<name>A0A7C3C174_9PROT</name>
<sequence length="236" mass="27205">MVEMQPRIRKSDLLIDIDRAMKQRDLARANSLAIKLTEAEPKNIDGWMARARIAQMAGDYQNMQKWTKAALNLSPKHPLALLMNTESLVHLGEINKASRALEVMQKNARNDANWLTRIAEIYTQCGLFENAVKCLERARRLQPENPEIRYHYATSLIAIGDLLQAEEQFDELIKQAPHDYDAYYNRSNLRKQTWSDNHIDAIKNRLSQTVKHPMGVVQLNYALAKELEDIGEYEDS</sequence>
<dbReference type="EMBL" id="DRMN01000209">
    <property type="protein sequence ID" value="HFB54902.1"/>
    <property type="molecule type" value="Genomic_DNA"/>
</dbReference>
<dbReference type="PANTHER" id="PTHR44858:SF1">
    <property type="entry name" value="UDP-N-ACETYLGLUCOSAMINE--PEPTIDE N-ACETYLGLUCOSAMINYLTRANSFERASE SPINDLY-RELATED"/>
    <property type="match status" value="1"/>
</dbReference>
<keyword evidence="2 3" id="KW-0802">TPR repeat</keyword>
<evidence type="ECO:0000256" key="2">
    <source>
        <dbReference type="ARBA" id="ARBA00022803"/>
    </source>
</evidence>
<dbReference type="InterPro" id="IPR050498">
    <property type="entry name" value="Ycf3"/>
</dbReference>
<dbReference type="SMART" id="SM00028">
    <property type="entry name" value="TPR"/>
    <property type="match status" value="3"/>
</dbReference>
<dbReference type="PROSITE" id="PS50005">
    <property type="entry name" value="TPR"/>
    <property type="match status" value="1"/>
</dbReference>
<dbReference type="Gene3D" id="1.25.40.10">
    <property type="entry name" value="Tetratricopeptide repeat domain"/>
    <property type="match status" value="1"/>
</dbReference>